<accession>X6NUA1</accession>
<dbReference type="AlphaFoldDB" id="X6NUA1"/>
<keyword evidence="2" id="KW-0812">Transmembrane</keyword>
<keyword evidence="2" id="KW-0472">Membrane</keyword>
<evidence type="ECO:0000313" key="4">
    <source>
        <dbReference type="Proteomes" id="UP000023152"/>
    </source>
</evidence>
<feature type="transmembrane region" description="Helical" evidence="2">
    <location>
        <begin position="146"/>
        <end position="166"/>
    </location>
</feature>
<reference evidence="3 4" key="1">
    <citation type="journal article" date="2013" name="Curr. Biol.">
        <title>The Genome of the Foraminiferan Reticulomyxa filosa.</title>
        <authorList>
            <person name="Glockner G."/>
            <person name="Hulsmann N."/>
            <person name="Schleicher M."/>
            <person name="Noegel A.A."/>
            <person name="Eichinger L."/>
            <person name="Gallinger C."/>
            <person name="Pawlowski J."/>
            <person name="Sierra R."/>
            <person name="Euteneuer U."/>
            <person name="Pillet L."/>
            <person name="Moustafa A."/>
            <person name="Platzer M."/>
            <person name="Groth M."/>
            <person name="Szafranski K."/>
            <person name="Schliwa M."/>
        </authorList>
    </citation>
    <scope>NUCLEOTIDE SEQUENCE [LARGE SCALE GENOMIC DNA]</scope>
</reference>
<evidence type="ECO:0000256" key="2">
    <source>
        <dbReference type="SAM" id="Phobius"/>
    </source>
</evidence>
<proteinExistence type="predicted"/>
<feature type="coiled-coil region" evidence="1">
    <location>
        <begin position="70"/>
        <end position="97"/>
    </location>
</feature>
<keyword evidence="2" id="KW-1133">Transmembrane helix</keyword>
<keyword evidence="4" id="KW-1185">Reference proteome</keyword>
<gene>
    <name evidence="3" type="ORF">RFI_07517</name>
</gene>
<keyword evidence="1" id="KW-0175">Coiled coil</keyword>
<protein>
    <submittedName>
        <fullName evidence="3">Uncharacterized protein</fullName>
    </submittedName>
</protein>
<comment type="caution">
    <text evidence="3">The sequence shown here is derived from an EMBL/GenBank/DDBJ whole genome shotgun (WGS) entry which is preliminary data.</text>
</comment>
<name>X6NUA1_RETFI</name>
<dbReference type="EMBL" id="ASPP01005957">
    <property type="protein sequence ID" value="ETO29601.1"/>
    <property type="molecule type" value="Genomic_DNA"/>
</dbReference>
<evidence type="ECO:0000313" key="3">
    <source>
        <dbReference type="EMBL" id="ETO29601.1"/>
    </source>
</evidence>
<sequence>MQHEYESAVHVLENRLQTVEHATNSFKSLADCCHENSLSIDKLQEKQKTLVLKTKKAKLKENRKQVIVSISAVEHQMNELAQKFEALQKTVNQQKGNVSRIQKLEESQRNVCVQISSVESLLQCKVDRSSVPLIESCHKQLMVRRLLFLLTLLAFWIISFFFYRNWKHFEAKYRNFYLKTAILFQDVKYHCDLAVVPTAMQNQANATEWERKWLGKVDNEFLTEHVIKTLNELAQQVSGLMSEYSKMSMAECCDTLQRITARVEWCEKHTTIHHNKMDIILQQVTKYYRFLLIMLLLSQLEKKADRVFTEQLCEESKALCRNNSDLLQKNMVTIETELEQVQKASQVLCKQMAVVLKFVKWYSKIQLEC</sequence>
<organism evidence="3 4">
    <name type="scientific">Reticulomyxa filosa</name>
    <dbReference type="NCBI Taxonomy" id="46433"/>
    <lineage>
        <taxon>Eukaryota</taxon>
        <taxon>Sar</taxon>
        <taxon>Rhizaria</taxon>
        <taxon>Retaria</taxon>
        <taxon>Foraminifera</taxon>
        <taxon>Monothalamids</taxon>
        <taxon>Reticulomyxidae</taxon>
        <taxon>Reticulomyxa</taxon>
    </lineage>
</organism>
<dbReference type="Proteomes" id="UP000023152">
    <property type="component" value="Unassembled WGS sequence"/>
</dbReference>
<evidence type="ECO:0000256" key="1">
    <source>
        <dbReference type="SAM" id="Coils"/>
    </source>
</evidence>